<reference evidence="2" key="1">
    <citation type="submission" date="2022-11" db="UniProtKB">
        <authorList>
            <consortium name="WormBaseParasite"/>
        </authorList>
    </citation>
    <scope>IDENTIFICATION</scope>
</reference>
<dbReference type="Proteomes" id="UP000887576">
    <property type="component" value="Unplaced"/>
</dbReference>
<dbReference type="WBParaSite" id="JU765_v2.g19519.t1">
    <property type="protein sequence ID" value="JU765_v2.g19519.t1"/>
    <property type="gene ID" value="JU765_v2.g19519"/>
</dbReference>
<name>A0AC34QV00_9BILA</name>
<proteinExistence type="predicted"/>
<evidence type="ECO:0000313" key="2">
    <source>
        <dbReference type="WBParaSite" id="JU765_v2.g19519.t1"/>
    </source>
</evidence>
<evidence type="ECO:0000313" key="1">
    <source>
        <dbReference type="Proteomes" id="UP000887576"/>
    </source>
</evidence>
<accession>A0AC34QV00</accession>
<organism evidence="1 2">
    <name type="scientific">Panagrolaimus sp. JU765</name>
    <dbReference type="NCBI Taxonomy" id="591449"/>
    <lineage>
        <taxon>Eukaryota</taxon>
        <taxon>Metazoa</taxon>
        <taxon>Ecdysozoa</taxon>
        <taxon>Nematoda</taxon>
        <taxon>Chromadorea</taxon>
        <taxon>Rhabditida</taxon>
        <taxon>Tylenchina</taxon>
        <taxon>Panagrolaimomorpha</taxon>
        <taxon>Panagrolaimoidea</taxon>
        <taxon>Panagrolaimidae</taxon>
        <taxon>Panagrolaimus</taxon>
    </lineage>
</organism>
<protein>
    <submittedName>
        <fullName evidence="2">CCDC92/74 N-terminal domain-containing protein</fullName>
    </submittedName>
</protein>
<sequence length="267" mass="30913">MVEICDKMPNNSVHHQLHEAVLERDQLWRIHEKAQINFIQNQNAQMLGHLHAEIERLMAINRELNRKLNVSNSPVDDDKIKELEKRLEEEQQKNSELQTELSKNQRKTVILEKTLERTTAFYKDELSHHEDRIRQLTAELHDRTQTVTQLSTQLRSIKLREAMAQAQQRRRASCTSPKSPNSPITSPESNSAFRLFGFHSGKSSNPTTPSPKSSTMRPTTIRQPIWPDSIQTKENNIEKSRTNSTMNPTRPRHLISIRRSDSANSES</sequence>